<evidence type="ECO:0000256" key="3">
    <source>
        <dbReference type="ARBA" id="ARBA00022989"/>
    </source>
</evidence>
<evidence type="ECO:0000256" key="4">
    <source>
        <dbReference type="ARBA" id="ARBA00023136"/>
    </source>
</evidence>
<reference evidence="7 8" key="1">
    <citation type="submission" date="2019-07" db="EMBL/GenBank/DDBJ databases">
        <title>Genomic Encyclopedia of Type Strains, Phase IV (KMG-IV): sequencing the most valuable type-strain genomes for metagenomic binning, comparative biology and taxonomic classification.</title>
        <authorList>
            <person name="Goeker M."/>
        </authorList>
    </citation>
    <scope>NUCLEOTIDE SEQUENCE [LARGE SCALE GENOMIC DNA]</scope>
    <source>
        <strain evidence="7 8">DSM 44831</strain>
    </source>
</reference>
<keyword evidence="8" id="KW-1185">Reference proteome</keyword>
<feature type="transmembrane region" description="Helical" evidence="5">
    <location>
        <begin position="91"/>
        <end position="114"/>
    </location>
</feature>
<evidence type="ECO:0000313" key="7">
    <source>
        <dbReference type="EMBL" id="KAF0845229.1"/>
    </source>
</evidence>
<evidence type="ECO:0000256" key="2">
    <source>
        <dbReference type="ARBA" id="ARBA00022692"/>
    </source>
</evidence>
<keyword evidence="2 5" id="KW-0812">Transmembrane</keyword>
<sequence length="116" mass="11942">MTVAVDGKHARDPGLQPERTALSWTRTSLAIMGNGLLIVGRDLVVGSDKWDTATAFACVVAILGACAVYLIGIHHGRGLGRAVPRTRAPAAIIVTGCGVVLLCASLLVCAFTTATT</sequence>
<evidence type="ECO:0000256" key="5">
    <source>
        <dbReference type="SAM" id="Phobius"/>
    </source>
</evidence>
<gene>
    <name evidence="7" type="ORF">FNL39_10837</name>
</gene>
<dbReference type="RefSeq" id="WP_067986397.1">
    <property type="nucleotide sequence ID" value="NZ_VMSD01000008.1"/>
</dbReference>
<dbReference type="Proteomes" id="UP000798951">
    <property type="component" value="Unassembled WGS sequence"/>
</dbReference>
<name>A0ABQ6YHH9_9NOCA</name>
<accession>A0ABQ6YHH9</accession>
<evidence type="ECO:0000259" key="6">
    <source>
        <dbReference type="Pfam" id="PF02656"/>
    </source>
</evidence>
<protein>
    <submittedName>
        <fullName evidence="7">Uncharacterized protein DUF202</fullName>
    </submittedName>
</protein>
<dbReference type="InterPro" id="IPR003807">
    <property type="entry name" value="DUF202"/>
</dbReference>
<dbReference type="EMBL" id="VMSD01000008">
    <property type="protein sequence ID" value="KAF0845229.1"/>
    <property type="molecule type" value="Genomic_DNA"/>
</dbReference>
<comment type="subcellular location">
    <subcellularLocation>
        <location evidence="1">Endomembrane system</location>
        <topology evidence="1">Multi-pass membrane protein</topology>
    </subcellularLocation>
</comment>
<evidence type="ECO:0000313" key="8">
    <source>
        <dbReference type="Proteomes" id="UP000798951"/>
    </source>
</evidence>
<keyword evidence="3 5" id="KW-1133">Transmembrane helix</keyword>
<evidence type="ECO:0000256" key="1">
    <source>
        <dbReference type="ARBA" id="ARBA00004127"/>
    </source>
</evidence>
<proteinExistence type="predicted"/>
<feature type="domain" description="DUF202" evidence="6">
    <location>
        <begin position="12"/>
        <end position="73"/>
    </location>
</feature>
<feature type="transmembrane region" description="Helical" evidence="5">
    <location>
        <begin position="52"/>
        <end position="71"/>
    </location>
</feature>
<organism evidence="7 8">
    <name type="scientific">Nocardia caishijiensis</name>
    <dbReference type="NCBI Taxonomy" id="184756"/>
    <lineage>
        <taxon>Bacteria</taxon>
        <taxon>Bacillati</taxon>
        <taxon>Actinomycetota</taxon>
        <taxon>Actinomycetes</taxon>
        <taxon>Mycobacteriales</taxon>
        <taxon>Nocardiaceae</taxon>
        <taxon>Nocardia</taxon>
    </lineage>
</organism>
<comment type="caution">
    <text evidence="7">The sequence shown here is derived from an EMBL/GenBank/DDBJ whole genome shotgun (WGS) entry which is preliminary data.</text>
</comment>
<dbReference type="Pfam" id="PF02656">
    <property type="entry name" value="DUF202"/>
    <property type="match status" value="1"/>
</dbReference>
<keyword evidence="4 5" id="KW-0472">Membrane</keyword>